<accession>A0A3M7Q939</accession>
<evidence type="ECO:0000313" key="1">
    <source>
        <dbReference type="EMBL" id="RNA07732.1"/>
    </source>
</evidence>
<reference evidence="1 2" key="1">
    <citation type="journal article" date="2018" name="Sci. Rep.">
        <title>Genomic signatures of local adaptation to the degree of environmental predictability in rotifers.</title>
        <authorList>
            <person name="Franch-Gras L."/>
            <person name="Hahn C."/>
            <person name="Garcia-Roger E.M."/>
            <person name="Carmona M.J."/>
            <person name="Serra M."/>
            <person name="Gomez A."/>
        </authorList>
    </citation>
    <scope>NUCLEOTIDE SEQUENCE [LARGE SCALE GENOMIC DNA]</scope>
    <source>
        <strain evidence="1">HYR1</strain>
    </source>
</reference>
<comment type="caution">
    <text evidence="1">The sequence shown here is derived from an EMBL/GenBank/DDBJ whole genome shotgun (WGS) entry which is preliminary data.</text>
</comment>
<proteinExistence type="predicted"/>
<evidence type="ECO:0000313" key="2">
    <source>
        <dbReference type="Proteomes" id="UP000276133"/>
    </source>
</evidence>
<dbReference type="AlphaFoldDB" id="A0A3M7Q939"/>
<sequence length="102" mass="11946">MLFAIRSLKSPSNMNFLPFQVVIVAALNIPLFRQEEIFLCVNFLKEEDFINKTLSTKNKIVYVKALLKILIQKNIFKSRILDLQYTLIVRLYSSSRLLHSLQ</sequence>
<protein>
    <submittedName>
        <fullName evidence="1">Uncharacterized protein</fullName>
    </submittedName>
</protein>
<keyword evidence="2" id="KW-1185">Reference proteome</keyword>
<name>A0A3M7Q939_BRAPC</name>
<gene>
    <name evidence="1" type="ORF">BpHYR1_031213</name>
</gene>
<dbReference type="Proteomes" id="UP000276133">
    <property type="component" value="Unassembled WGS sequence"/>
</dbReference>
<organism evidence="1 2">
    <name type="scientific">Brachionus plicatilis</name>
    <name type="common">Marine rotifer</name>
    <name type="synonym">Brachionus muelleri</name>
    <dbReference type="NCBI Taxonomy" id="10195"/>
    <lineage>
        <taxon>Eukaryota</taxon>
        <taxon>Metazoa</taxon>
        <taxon>Spiralia</taxon>
        <taxon>Gnathifera</taxon>
        <taxon>Rotifera</taxon>
        <taxon>Eurotatoria</taxon>
        <taxon>Monogononta</taxon>
        <taxon>Pseudotrocha</taxon>
        <taxon>Ploima</taxon>
        <taxon>Brachionidae</taxon>
        <taxon>Brachionus</taxon>
    </lineage>
</organism>
<dbReference type="EMBL" id="REGN01006952">
    <property type="protein sequence ID" value="RNA07732.1"/>
    <property type="molecule type" value="Genomic_DNA"/>
</dbReference>